<dbReference type="Proteomes" id="UP001194580">
    <property type="component" value="Unassembled WGS sequence"/>
</dbReference>
<dbReference type="AlphaFoldDB" id="A0AAD4DI32"/>
<dbReference type="InterPro" id="IPR013216">
    <property type="entry name" value="Methyltransf_11"/>
</dbReference>
<evidence type="ECO:0000313" key="6">
    <source>
        <dbReference type="Proteomes" id="UP001194580"/>
    </source>
</evidence>
<dbReference type="Pfam" id="PF08241">
    <property type="entry name" value="Methyltransf_11"/>
    <property type="match status" value="1"/>
</dbReference>
<dbReference type="CDD" id="cd02440">
    <property type="entry name" value="AdoMet_MTases"/>
    <property type="match status" value="1"/>
</dbReference>
<accession>A0AAD4DI32</accession>
<organism evidence="5 6">
    <name type="scientific">Linnemannia exigua</name>
    <dbReference type="NCBI Taxonomy" id="604196"/>
    <lineage>
        <taxon>Eukaryota</taxon>
        <taxon>Fungi</taxon>
        <taxon>Fungi incertae sedis</taxon>
        <taxon>Mucoromycota</taxon>
        <taxon>Mortierellomycotina</taxon>
        <taxon>Mortierellomycetes</taxon>
        <taxon>Mortierellales</taxon>
        <taxon>Mortierellaceae</taxon>
        <taxon>Linnemannia</taxon>
    </lineage>
</organism>
<dbReference type="GO" id="GO:0032259">
    <property type="term" value="P:methylation"/>
    <property type="evidence" value="ECO:0007669"/>
    <property type="project" value="UniProtKB-KW"/>
</dbReference>
<comment type="caution">
    <text evidence="5">The sequence shown here is derived from an EMBL/GenBank/DDBJ whole genome shotgun (WGS) entry which is preliminary data.</text>
</comment>
<evidence type="ECO:0000256" key="3">
    <source>
        <dbReference type="ARBA" id="ARBA00022679"/>
    </source>
</evidence>
<dbReference type="InterPro" id="IPR051052">
    <property type="entry name" value="Diverse_substrate_MTase"/>
</dbReference>
<reference evidence="5" key="1">
    <citation type="journal article" date="2020" name="Fungal Divers.">
        <title>Resolving the Mortierellaceae phylogeny through synthesis of multi-gene phylogenetics and phylogenomics.</title>
        <authorList>
            <person name="Vandepol N."/>
            <person name="Liber J."/>
            <person name="Desiro A."/>
            <person name="Na H."/>
            <person name="Kennedy M."/>
            <person name="Barry K."/>
            <person name="Grigoriev I.V."/>
            <person name="Miller A.N."/>
            <person name="O'Donnell K."/>
            <person name="Stajich J.E."/>
            <person name="Bonito G."/>
        </authorList>
    </citation>
    <scope>NUCLEOTIDE SEQUENCE</scope>
    <source>
        <strain evidence="5">NRRL 28262</strain>
    </source>
</reference>
<evidence type="ECO:0000256" key="2">
    <source>
        <dbReference type="ARBA" id="ARBA00022603"/>
    </source>
</evidence>
<dbReference type="PANTHER" id="PTHR44942">
    <property type="entry name" value="METHYLTRANSF_11 DOMAIN-CONTAINING PROTEIN"/>
    <property type="match status" value="1"/>
</dbReference>
<evidence type="ECO:0000256" key="1">
    <source>
        <dbReference type="ARBA" id="ARBA00008361"/>
    </source>
</evidence>
<evidence type="ECO:0000259" key="4">
    <source>
        <dbReference type="Pfam" id="PF08241"/>
    </source>
</evidence>
<keyword evidence="6" id="KW-1185">Reference proteome</keyword>
<gene>
    <name evidence="5" type="ORF">BGZ95_003895</name>
</gene>
<proteinExistence type="inferred from homology"/>
<sequence>MATFSSKSFNSALYQSFRPGYNKNFFKMVYNYHAKHNGQFDTAVDVGTGTGQVAVALAEKFQQVHGIDASATMLSNAIQKPNVTYHVAKGEDLGVLASSSVDVLTVAQAMHWFHHPTFFSEVKRVLKPRGTFAAVGYSFVIFEDHPRATKRIYDLGDQPDQLGTMWDNGRLILDNLYKSIDVPLQNVERHYFPDSIKSQMRAIDAAVAGEESLPPVMTGRVTMKHFRNYIKTWSSYKNYCEKYPSRPDIVDVTIDTILQEENLKDEDEVNITWPTVVILGENDA</sequence>
<evidence type="ECO:0000313" key="5">
    <source>
        <dbReference type="EMBL" id="KAG0278478.1"/>
    </source>
</evidence>
<dbReference type="EMBL" id="JAAAIL010000192">
    <property type="protein sequence ID" value="KAG0278478.1"/>
    <property type="molecule type" value="Genomic_DNA"/>
</dbReference>
<name>A0AAD4DI32_9FUNG</name>
<dbReference type="SUPFAM" id="SSF53335">
    <property type="entry name" value="S-adenosyl-L-methionine-dependent methyltransferases"/>
    <property type="match status" value="1"/>
</dbReference>
<feature type="domain" description="Methyltransferase type 11" evidence="4">
    <location>
        <begin position="44"/>
        <end position="133"/>
    </location>
</feature>
<dbReference type="Gene3D" id="3.40.50.150">
    <property type="entry name" value="Vaccinia Virus protein VP39"/>
    <property type="match status" value="1"/>
</dbReference>
<keyword evidence="3" id="KW-0808">Transferase</keyword>
<protein>
    <recommendedName>
        <fullName evidence="4">Methyltransferase type 11 domain-containing protein</fullName>
    </recommendedName>
</protein>
<keyword evidence="2" id="KW-0489">Methyltransferase</keyword>
<dbReference type="InterPro" id="IPR029063">
    <property type="entry name" value="SAM-dependent_MTases_sf"/>
</dbReference>
<comment type="similarity">
    <text evidence="1">Belongs to the methyltransferase superfamily.</text>
</comment>
<dbReference type="PANTHER" id="PTHR44942:SF4">
    <property type="entry name" value="METHYLTRANSFERASE TYPE 11 DOMAIN-CONTAINING PROTEIN"/>
    <property type="match status" value="1"/>
</dbReference>
<dbReference type="GO" id="GO:0008757">
    <property type="term" value="F:S-adenosylmethionine-dependent methyltransferase activity"/>
    <property type="evidence" value="ECO:0007669"/>
    <property type="project" value="InterPro"/>
</dbReference>